<organism evidence="2 3">
    <name type="scientific">Drosophila madeirensis</name>
    <name type="common">Fruit fly</name>
    <dbReference type="NCBI Taxonomy" id="30013"/>
    <lineage>
        <taxon>Eukaryota</taxon>
        <taxon>Metazoa</taxon>
        <taxon>Ecdysozoa</taxon>
        <taxon>Arthropoda</taxon>
        <taxon>Hexapoda</taxon>
        <taxon>Insecta</taxon>
        <taxon>Pterygota</taxon>
        <taxon>Neoptera</taxon>
        <taxon>Endopterygota</taxon>
        <taxon>Diptera</taxon>
        <taxon>Brachycera</taxon>
        <taxon>Muscomorpha</taxon>
        <taxon>Ephydroidea</taxon>
        <taxon>Drosophilidae</taxon>
        <taxon>Drosophila</taxon>
        <taxon>Sophophora</taxon>
    </lineage>
</organism>
<gene>
    <name evidence="2" type="ORF">DMAD_02200</name>
</gene>
<evidence type="ECO:0000313" key="2">
    <source>
        <dbReference type="EMBL" id="BFG02788.1"/>
    </source>
</evidence>
<accession>A0AAU9G4B9</accession>
<name>A0AAU9G4B9_DROMD</name>
<feature type="transmembrane region" description="Helical" evidence="1">
    <location>
        <begin position="108"/>
        <end position="126"/>
    </location>
</feature>
<sequence>MKANVVKMPLPGALSAKRFSKMTEDSWRAAKAVLLLIEKQLKINEKHVEVPLDKSIAAINVKDNLPTAWQTEKTTEKTISPRLKLTNSQEQTLVTQVTDRMRLSRQRAAIIDMGLVLLTVALVSCACLWEKASLLLFSCLLLGPLSWSLRPRDGH</sequence>
<dbReference type="Proteomes" id="UP001500889">
    <property type="component" value="Chromosome A"/>
</dbReference>
<dbReference type="EMBL" id="AP029266">
    <property type="protein sequence ID" value="BFG02788.1"/>
    <property type="molecule type" value="Genomic_DNA"/>
</dbReference>
<dbReference type="AlphaFoldDB" id="A0AAU9G4B9"/>
<reference evidence="2 3" key="1">
    <citation type="submission" date="2024-02" db="EMBL/GenBank/DDBJ databases">
        <title>A chromosome-level genome assembly of Drosophila madeirensis, a fruit fly species endemic to Madeira island.</title>
        <authorList>
            <person name="Tomihara K."/>
            <person name="Llopart A."/>
            <person name="Yamamoto D."/>
        </authorList>
    </citation>
    <scope>NUCLEOTIDE SEQUENCE [LARGE SCALE GENOMIC DNA]</scope>
    <source>
        <strain evidence="2 3">RF1</strain>
    </source>
</reference>
<proteinExistence type="predicted"/>
<evidence type="ECO:0000313" key="3">
    <source>
        <dbReference type="Proteomes" id="UP001500889"/>
    </source>
</evidence>
<keyword evidence="3" id="KW-1185">Reference proteome</keyword>
<protein>
    <submittedName>
        <fullName evidence="2">Uncharacterized protein</fullName>
    </submittedName>
</protein>
<evidence type="ECO:0000256" key="1">
    <source>
        <dbReference type="SAM" id="Phobius"/>
    </source>
</evidence>
<keyword evidence="1" id="KW-0472">Membrane</keyword>
<keyword evidence="1" id="KW-0812">Transmembrane</keyword>
<keyword evidence="1" id="KW-1133">Transmembrane helix</keyword>